<dbReference type="eggNOG" id="ENOG502RHBF">
    <property type="taxonomic scope" value="Eukaryota"/>
</dbReference>
<accession>A0A175JPK2</accession>
<dbReference type="Proteomes" id="UP000078387">
    <property type="component" value="Unassembled WGS sequence"/>
</dbReference>
<evidence type="ECO:0000259" key="1">
    <source>
        <dbReference type="Pfam" id="PF07534"/>
    </source>
</evidence>
<gene>
    <name evidence="2" type="ORF">CL6EHI_150520</name>
</gene>
<name>A0A175JPK2_ENTHI</name>
<sequence>MANASNLLQFIMSRWIGSKKYEVIYDTEQHEFTSRSFWSHLKGRQNIIIFIITEHNYIFGTFHSKLPPSQEVWVEDDDSHFLFTLKNPFNTSPRRFALQKGWKKTLYIYGDDQNNDIFSVFNGFWISNNNECFIRTLFNNGYTHPSLIDNTIFVGSEWPTTFSLSRLLCVQFFQEEDDI</sequence>
<comment type="caution">
    <text evidence="2">The sequence shown here is derived from an EMBL/GenBank/DDBJ whole genome shotgun (WGS) entry which is preliminary data.</text>
</comment>
<dbReference type="VEuPathDB" id="AmoebaDB:EHI_150520"/>
<evidence type="ECO:0000313" key="2">
    <source>
        <dbReference type="EMBL" id="GAT95313.1"/>
    </source>
</evidence>
<dbReference type="InterPro" id="IPR006571">
    <property type="entry name" value="TLDc_dom"/>
</dbReference>
<reference evidence="2 3" key="1">
    <citation type="submission" date="2016-05" db="EMBL/GenBank/DDBJ databases">
        <title>First whole genome sequencing of Entamoeba histolytica HM1:IMSS-clone-6.</title>
        <authorList>
            <person name="Mukherjee Avik.K."/>
            <person name="Izumyama S."/>
            <person name="Nakada-Tsukui K."/>
            <person name="Nozaki T."/>
        </authorList>
    </citation>
    <scope>NUCLEOTIDE SEQUENCE [LARGE SCALE GENOMIC DNA]</scope>
    <source>
        <strain evidence="2 3">HM1:IMSS clone 6</strain>
    </source>
</reference>
<dbReference type="VEuPathDB" id="AmoebaDB:EHI5A_185590"/>
<dbReference type="VEuPathDB" id="AmoebaDB:EHI8A_171740"/>
<protein>
    <recommendedName>
        <fullName evidence="1">TLDc domain-containing protein</fullName>
    </recommendedName>
</protein>
<feature type="domain" description="TLDc" evidence="1">
    <location>
        <begin position="5"/>
        <end position="111"/>
    </location>
</feature>
<proteinExistence type="predicted"/>
<dbReference type="Pfam" id="PF07534">
    <property type="entry name" value="TLD"/>
    <property type="match status" value="1"/>
</dbReference>
<dbReference type="AlphaFoldDB" id="A0A175JPK2"/>
<evidence type="ECO:0000313" key="3">
    <source>
        <dbReference type="Proteomes" id="UP000078387"/>
    </source>
</evidence>
<dbReference type="VEuPathDB" id="AmoebaDB:KM1_241600"/>
<dbReference type="VEuPathDB" id="AmoebaDB:EHI7A_152630"/>
<dbReference type="EMBL" id="BDEQ01000001">
    <property type="protein sequence ID" value="GAT95313.1"/>
    <property type="molecule type" value="Genomic_DNA"/>
</dbReference>
<organism evidence="2 3">
    <name type="scientific">Entamoeba histolytica</name>
    <dbReference type="NCBI Taxonomy" id="5759"/>
    <lineage>
        <taxon>Eukaryota</taxon>
        <taxon>Amoebozoa</taxon>
        <taxon>Evosea</taxon>
        <taxon>Archamoebae</taxon>
        <taxon>Mastigamoebida</taxon>
        <taxon>Entamoebidae</taxon>
        <taxon>Entamoeba</taxon>
    </lineage>
</organism>